<keyword evidence="5" id="KW-0418">Kinase</keyword>
<evidence type="ECO:0000259" key="10">
    <source>
        <dbReference type="PROSITE" id="PS50011"/>
    </source>
</evidence>
<accession>A0AAD4CS03</accession>
<protein>
    <recommendedName>
        <fullName evidence="1">non-specific serine/threonine protein kinase</fullName>
        <ecNumber evidence="1">2.7.11.1</ecNumber>
    </recommendedName>
</protein>
<name>A0AAD4CS03_ASPNN</name>
<dbReference type="GO" id="GO:0005737">
    <property type="term" value="C:cytoplasm"/>
    <property type="evidence" value="ECO:0007669"/>
    <property type="project" value="TreeGrafter"/>
</dbReference>
<dbReference type="PANTHER" id="PTHR47634">
    <property type="entry name" value="PROTEIN KINASE DOMAIN-CONTAINING PROTEIN-RELATED"/>
    <property type="match status" value="1"/>
</dbReference>
<dbReference type="Gene3D" id="3.30.200.20">
    <property type="entry name" value="Phosphorylase Kinase, domain 1"/>
    <property type="match status" value="1"/>
</dbReference>
<dbReference type="Pfam" id="PF00069">
    <property type="entry name" value="Pkinase"/>
    <property type="match status" value="1"/>
</dbReference>
<evidence type="ECO:0000256" key="2">
    <source>
        <dbReference type="ARBA" id="ARBA00022527"/>
    </source>
</evidence>
<sequence>MQQETPDDIVESLDGYCDGGYHPVHLHDIFNNRYKVVAKLGNGANSTVWCALDIQNTQRPRHFALKVCVSATCSARPPWHEIDMHNRVSNGPWYPGKAHVSQLLEFFWHNGPNGRHLCLVFPLLVVDCVALMRAGLLRRAERLKVVSRHVVMGLSYLFRVGMVHGDLHPGNIMVEIPEVEASPVSFEEPRLLERGSPCEAYRPRYLVPAQRILCDLDGLAWSRVSFKIVDLGCAFLHLRSTLGSEHAQMRERWTLASVIVELASSKFMTGSEIMEIATGKTMAMSGSSKERMRDIDDEMMRCLSNHLRYNVLLREFDMAHLSHLTYFLLRLMCWDLHSLPPMDSLLGLRFLRP</sequence>
<feature type="domain" description="Protein kinase" evidence="10">
    <location>
        <begin position="34"/>
        <end position="353"/>
    </location>
</feature>
<evidence type="ECO:0000256" key="1">
    <source>
        <dbReference type="ARBA" id="ARBA00012513"/>
    </source>
</evidence>
<dbReference type="PROSITE" id="PS00107">
    <property type="entry name" value="PROTEIN_KINASE_ATP"/>
    <property type="match status" value="1"/>
</dbReference>
<dbReference type="GO" id="GO:0000245">
    <property type="term" value="P:spliceosomal complex assembly"/>
    <property type="evidence" value="ECO:0007669"/>
    <property type="project" value="TreeGrafter"/>
</dbReference>
<dbReference type="GO" id="GO:0004674">
    <property type="term" value="F:protein serine/threonine kinase activity"/>
    <property type="evidence" value="ECO:0007669"/>
    <property type="project" value="UniProtKB-KW"/>
</dbReference>
<proteinExistence type="predicted"/>
<dbReference type="InterPro" id="IPR000719">
    <property type="entry name" value="Prot_kinase_dom"/>
</dbReference>
<comment type="catalytic activity">
    <reaction evidence="8">
        <text>L-seryl-[protein] + ATP = O-phospho-L-seryl-[protein] + ADP + H(+)</text>
        <dbReference type="Rhea" id="RHEA:17989"/>
        <dbReference type="Rhea" id="RHEA-COMP:9863"/>
        <dbReference type="Rhea" id="RHEA-COMP:11604"/>
        <dbReference type="ChEBI" id="CHEBI:15378"/>
        <dbReference type="ChEBI" id="CHEBI:29999"/>
        <dbReference type="ChEBI" id="CHEBI:30616"/>
        <dbReference type="ChEBI" id="CHEBI:83421"/>
        <dbReference type="ChEBI" id="CHEBI:456216"/>
        <dbReference type="EC" id="2.7.11.1"/>
    </reaction>
</comment>
<evidence type="ECO:0000256" key="8">
    <source>
        <dbReference type="ARBA" id="ARBA00048679"/>
    </source>
</evidence>
<dbReference type="PANTHER" id="PTHR47634:SF9">
    <property type="entry name" value="PROTEIN KINASE DOMAIN-CONTAINING PROTEIN-RELATED"/>
    <property type="match status" value="1"/>
</dbReference>
<dbReference type="GO" id="GO:0050684">
    <property type="term" value="P:regulation of mRNA processing"/>
    <property type="evidence" value="ECO:0007669"/>
    <property type="project" value="TreeGrafter"/>
</dbReference>
<evidence type="ECO:0000256" key="7">
    <source>
        <dbReference type="ARBA" id="ARBA00047899"/>
    </source>
</evidence>
<evidence type="ECO:0000256" key="3">
    <source>
        <dbReference type="ARBA" id="ARBA00022679"/>
    </source>
</evidence>
<reference evidence="11" key="2">
    <citation type="submission" date="2020-02" db="EMBL/GenBank/DDBJ databases">
        <authorList>
            <person name="Gilchrist C.L.M."/>
            <person name="Chooi Y.-H."/>
        </authorList>
    </citation>
    <scope>NUCLEOTIDE SEQUENCE</scope>
    <source>
        <strain evidence="11">MST-FP2251</strain>
    </source>
</reference>
<dbReference type="SUPFAM" id="SSF56112">
    <property type="entry name" value="Protein kinase-like (PK-like)"/>
    <property type="match status" value="1"/>
</dbReference>
<dbReference type="EC" id="2.7.11.1" evidence="1"/>
<keyword evidence="6 9" id="KW-0067">ATP-binding</keyword>
<evidence type="ECO:0000313" key="11">
    <source>
        <dbReference type="EMBL" id="KAF9891353.1"/>
    </source>
</evidence>
<keyword evidence="12" id="KW-1185">Reference proteome</keyword>
<keyword evidence="2" id="KW-0723">Serine/threonine-protein kinase</keyword>
<dbReference type="AlphaFoldDB" id="A0AAD4CS03"/>
<comment type="caution">
    <text evidence="11">The sequence shown here is derived from an EMBL/GenBank/DDBJ whole genome shotgun (WGS) entry which is preliminary data.</text>
</comment>
<dbReference type="GO" id="GO:0005634">
    <property type="term" value="C:nucleus"/>
    <property type="evidence" value="ECO:0007669"/>
    <property type="project" value="TreeGrafter"/>
</dbReference>
<dbReference type="InterPro" id="IPR011009">
    <property type="entry name" value="Kinase-like_dom_sf"/>
</dbReference>
<keyword evidence="4 9" id="KW-0547">Nucleotide-binding</keyword>
<evidence type="ECO:0000256" key="4">
    <source>
        <dbReference type="ARBA" id="ARBA00022741"/>
    </source>
</evidence>
<dbReference type="GO" id="GO:0005524">
    <property type="term" value="F:ATP binding"/>
    <property type="evidence" value="ECO:0007669"/>
    <property type="project" value="UniProtKB-UniRule"/>
</dbReference>
<keyword evidence="3" id="KW-0808">Transferase</keyword>
<evidence type="ECO:0000256" key="9">
    <source>
        <dbReference type="PROSITE-ProRule" id="PRU10141"/>
    </source>
</evidence>
<reference evidence="11" key="1">
    <citation type="journal article" date="2019" name="Beilstein J. Org. Chem.">
        <title>Nanangenines: drimane sesquiterpenoids as the dominant metabolite cohort of a novel Australian fungus, Aspergillus nanangensis.</title>
        <authorList>
            <person name="Lacey H.J."/>
            <person name="Gilchrist C.L.M."/>
            <person name="Crombie A."/>
            <person name="Kalaitzis J.A."/>
            <person name="Vuong D."/>
            <person name="Rutledge P.J."/>
            <person name="Turner P."/>
            <person name="Pitt J.I."/>
            <person name="Lacey E."/>
            <person name="Chooi Y.H."/>
            <person name="Piggott A.M."/>
        </authorList>
    </citation>
    <scope>NUCLEOTIDE SEQUENCE</scope>
    <source>
        <strain evidence="11">MST-FP2251</strain>
    </source>
</reference>
<dbReference type="InterPro" id="IPR051334">
    <property type="entry name" value="SRPK"/>
</dbReference>
<dbReference type="EMBL" id="VCAU01000019">
    <property type="protein sequence ID" value="KAF9891353.1"/>
    <property type="molecule type" value="Genomic_DNA"/>
</dbReference>
<dbReference type="InterPro" id="IPR017441">
    <property type="entry name" value="Protein_kinase_ATP_BS"/>
</dbReference>
<dbReference type="PROSITE" id="PS50011">
    <property type="entry name" value="PROTEIN_KINASE_DOM"/>
    <property type="match status" value="1"/>
</dbReference>
<dbReference type="SMART" id="SM00220">
    <property type="entry name" value="S_TKc"/>
    <property type="match status" value="1"/>
</dbReference>
<dbReference type="Gene3D" id="1.10.510.10">
    <property type="entry name" value="Transferase(Phosphotransferase) domain 1"/>
    <property type="match status" value="1"/>
</dbReference>
<organism evidence="11 12">
    <name type="scientific">Aspergillus nanangensis</name>
    <dbReference type="NCBI Taxonomy" id="2582783"/>
    <lineage>
        <taxon>Eukaryota</taxon>
        <taxon>Fungi</taxon>
        <taxon>Dikarya</taxon>
        <taxon>Ascomycota</taxon>
        <taxon>Pezizomycotina</taxon>
        <taxon>Eurotiomycetes</taxon>
        <taxon>Eurotiomycetidae</taxon>
        <taxon>Eurotiales</taxon>
        <taxon>Aspergillaceae</taxon>
        <taxon>Aspergillus</taxon>
        <taxon>Aspergillus subgen. Circumdati</taxon>
    </lineage>
</organism>
<feature type="binding site" evidence="9">
    <location>
        <position position="66"/>
    </location>
    <ligand>
        <name>ATP</name>
        <dbReference type="ChEBI" id="CHEBI:30616"/>
    </ligand>
</feature>
<gene>
    <name evidence="11" type="ORF">FE257_004209</name>
</gene>
<dbReference type="Proteomes" id="UP001194746">
    <property type="component" value="Unassembled WGS sequence"/>
</dbReference>
<evidence type="ECO:0000256" key="6">
    <source>
        <dbReference type="ARBA" id="ARBA00022840"/>
    </source>
</evidence>
<comment type="catalytic activity">
    <reaction evidence="7">
        <text>L-threonyl-[protein] + ATP = O-phospho-L-threonyl-[protein] + ADP + H(+)</text>
        <dbReference type="Rhea" id="RHEA:46608"/>
        <dbReference type="Rhea" id="RHEA-COMP:11060"/>
        <dbReference type="Rhea" id="RHEA-COMP:11605"/>
        <dbReference type="ChEBI" id="CHEBI:15378"/>
        <dbReference type="ChEBI" id="CHEBI:30013"/>
        <dbReference type="ChEBI" id="CHEBI:30616"/>
        <dbReference type="ChEBI" id="CHEBI:61977"/>
        <dbReference type="ChEBI" id="CHEBI:456216"/>
        <dbReference type="EC" id="2.7.11.1"/>
    </reaction>
</comment>
<evidence type="ECO:0000256" key="5">
    <source>
        <dbReference type="ARBA" id="ARBA00022777"/>
    </source>
</evidence>
<evidence type="ECO:0000313" key="12">
    <source>
        <dbReference type="Proteomes" id="UP001194746"/>
    </source>
</evidence>